<keyword evidence="1" id="KW-0472">Membrane</keyword>
<keyword evidence="1" id="KW-0812">Transmembrane</keyword>
<keyword evidence="1" id="KW-1133">Transmembrane helix</keyword>
<keyword evidence="3" id="KW-1185">Reference proteome</keyword>
<evidence type="ECO:0000256" key="1">
    <source>
        <dbReference type="SAM" id="Phobius"/>
    </source>
</evidence>
<dbReference type="EMBL" id="RRYP01000708">
    <property type="protein sequence ID" value="TNV86967.1"/>
    <property type="molecule type" value="Genomic_DNA"/>
</dbReference>
<accession>A0A8J8P4I7</accession>
<dbReference type="Proteomes" id="UP000785679">
    <property type="component" value="Unassembled WGS sequence"/>
</dbReference>
<organism evidence="2 3">
    <name type="scientific">Halteria grandinella</name>
    <dbReference type="NCBI Taxonomy" id="5974"/>
    <lineage>
        <taxon>Eukaryota</taxon>
        <taxon>Sar</taxon>
        <taxon>Alveolata</taxon>
        <taxon>Ciliophora</taxon>
        <taxon>Intramacronucleata</taxon>
        <taxon>Spirotrichea</taxon>
        <taxon>Stichotrichia</taxon>
        <taxon>Sporadotrichida</taxon>
        <taxon>Halteriidae</taxon>
        <taxon>Halteria</taxon>
    </lineage>
</organism>
<name>A0A8J8P4I7_HALGN</name>
<proteinExistence type="predicted"/>
<gene>
    <name evidence="2" type="ORF">FGO68_gene21</name>
</gene>
<reference evidence="2" key="1">
    <citation type="submission" date="2019-06" db="EMBL/GenBank/DDBJ databases">
        <authorList>
            <person name="Zheng W."/>
        </authorList>
    </citation>
    <scope>NUCLEOTIDE SEQUENCE</scope>
    <source>
        <strain evidence="2">QDHG01</strain>
    </source>
</reference>
<evidence type="ECO:0000313" key="3">
    <source>
        <dbReference type="Proteomes" id="UP000785679"/>
    </source>
</evidence>
<sequence>MIICMQVGLQSASLFALAVNLLKVIIMISIELVRRLRRRCCSSRDRVIILRRRVKKYAPTMPTVQEENIEEEKEDPFNLQQRKKPLYNQVNETSMPSASLSHSMIAQDVTIQDWT</sequence>
<evidence type="ECO:0000313" key="2">
    <source>
        <dbReference type="EMBL" id="TNV86967.1"/>
    </source>
</evidence>
<protein>
    <submittedName>
        <fullName evidence="2">Uncharacterized protein</fullName>
    </submittedName>
</protein>
<dbReference type="AlphaFoldDB" id="A0A8J8P4I7"/>
<feature type="transmembrane region" description="Helical" evidence="1">
    <location>
        <begin position="12"/>
        <end position="33"/>
    </location>
</feature>
<comment type="caution">
    <text evidence="2">The sequence shown here is derived from an EMBL/GenBank/DDBJ whole genome shotgun (WGS) entry which is preliminary data.</text>
</comment>